<dbReference type="VEuPathDB" id="FungiDB:PPTG_22485"/>
<dbReference type="Proteomes" id="UP000053864">
    <property type="component" value="Unassembled WGS sequence"/>
</dbReference>
<accession>W2JEZ2</accession>
<dbReference type="AlphaFoldDB" id="W2JEZ2"/>
<dbReference type="EMBL" id="KI671856">
    <property type="protein sequence ID" value="ETL44991.1"/>
    <property type="molecule type" value="Genomic_DNA"/>
</dbReference>
<gene>
    <name evidence="1" type="ORF">L916_04835</name>
</gene>
<name>W2JEZ2_PHYNI</name>
<reference evidence="1 2" key="1">
    <citation type="submission" date="2013-11" db="EMBL/GenBank/DDBJ databases">
        <title>The Genome Sequence of Phytophthora parasitica CJ05E6.</title>
        <authorList>
            <consortium name="The Broad Institute Genomics Platform"/>
            <person name="Russ C."/>
            <person name="Tyler B."/>
            <person name="Panabieres F."/>
            <person name="Shan W."/>
            <person name="Tripathy S."/>
            <person name="Grunwald N."/>
            <person name="Machado M."/>
            <person name="Johnson C.S."/>
            <person name="Arredondo F."/>
            <person name="Hong C."/>
            <person name="Coffey M."/>
            <person name="Young S.K."/>
            <person name="Zeng Q."/>
            <person name="Gargeya S."/>
            <person name="Fitzgerald M."/>
            <person name="Abouelleil A."/>
            <person name="Alvarado L."/>
            <person name="Chapman S.B."/>
            <person name="Gainer-Dewar J."/>
            <person name="Goldberg J."/>
            <person name="Griggs A."/>
            <person name="Gujja S."/>
            <person name="Hansen M."/>
            <person name="Howarth C."/>
            <person name="Imamovic A."/>
            <person name="Ireland A."/>
            <person name="Larimer J."/>
            <person name="McCowan C."/>
            <person name="Murphy C."/>
            <person name="Pearson M."/>
            <person name="Poon T.W."/>
            <person name="Priest M."/>
            <person name="Roberts A."/>
            <person name="Saif S."/>
            <person name="Shea T."/>
            <person name="Sykes S."/>
            <person name="Wortman J."/>
            <person name="Nusbaum C."/>
            <person name="Birren B."/>
        </authorList>
    </citation>
    <scope>NUCLEOTIDE SEQUENCE [LARGE SCALE GENOMIC DNA]</scope>
    <source>
        <strain evidence="1 2">CJ05E6</strain>
    </source>
</reference>
<protein>
    <submittedName>
        <fullName evidence="1">Uncharacterized protein</fullName>
    </submittedName>
</protein>
<proteinExistence type="predicted"/>
<evidence type="ECO:0000313" key="1">
    <source>
        <dbReference type="EMBL" id="ETL44991.1"/>
    </source>
</evidence>
<organism evidence="1 2">
    <name type="scientific">Phytophthora nicotianae</name>
    <name type="common">Potato buckeye rot agent</name>
    <name type="synonym">Phytophthora parasitica</name>
    <dbReference type="NCBI Taxonomy" id="4792"/>
    <lineage>
        <taxon>Eukaryota</taxon>
        <taxon>Sar</taxon>
        <taxon>Stramenopiles</taxon>
        <taxon>Oomycota</taxon>
        <taxon>Peronosporomycetes</taxon>
        <taxon>Peronosporales</taxon>
        <taxon>Peronosporaceae</taxon>
        <taxon>Phytophthora</taxon>
    </lineage>
</organism>
<sequence length="147" mass="15604">MNSSVSFHSGGSDALPLCSPNNLVNSTASAGHGELLCLAHELEVAALGCPSKHSSSDSLTTIRLHALPMQLTMAQRLRQHVQIEMRGTAQVTELMGAEKNPCGRGMTSIQCCCIDNSYLQRCQGDHRALESARTSRASLQGNSSPAP</sequence>
<evidence type="ECO:0000313" key="2">
    <source>
        <dbReference type="Proteomes" id="UP000053864"/>
    </source>
</evidence>